<dbReference type="Gene3D" id="1.10.238.10">
    <property type="entry name" value="EF-hand"/>
    <property type="match status" value="1"/>
</dbReference>
<dbReference type="Pfam" id="PF13499">
    <property type="entry name" value="EF-hand_7"/>
    <property type="match status" value="1"/>
</dbReference>
<dbReference type="InterPro" id="IPR011992">
    <property type="entry name" value="EF-hand-dom_pair"/>
</dbReference>
<dbReference type="InterPro" id="IPR002048">
    <property type="entry name" value="EF_hand_dom"/>
</dbReference>
<evidence type="ECO:0000313" key="1">
    <source>
        <dbReference type="EMBL" id="CAB4032003.1"/>
    </source>
</evidence>
<protein>
    <submittedName>
        <fullName evidence="1">EF-hand calcium-binding domain-containing 6-like</fullName>
    </submittedName>
</protein>
<comment type="caution">
    <text evidence="1">The sequence shown here is derived from an EMBL/GenBank/DDBJ whole genome shotgun (WGS) entry which is preliminary data.</text>
</comment>
<dbReference type="PROSITE" id="PS50222">
    <property type="entry name" value="EF_HAND_2"/>
    <property type="match status" value="1"/>
</dbReference>
<dbReference type="GO" id="GO:0005509">
    <property type="term" value="F:calcium ion binding"/>
    <property type="evidence" value="ECO:0007669"/>
    <property type="project" value="InterPro"/>
</dbReference>
<keyword evidence="2" id="KW-1185">Reference proteome</keyword>
<proteinExistence type="predicted"/>
<dbReference type="CDD" id="cd00051">
    <property type="entry name" value="EFh"/>
    <property type="match status" value="1"/>
</dbReference>
<dbReference type="AlphaFoldDB" id="A0A7D9JKT6"/>
<gene>
    <name evidence="1" type="ORF">PACLA_8A033694</name>
</gene>
<dbReference type="OrthoDB" id="9908476at2759"/>
<dbReference type="Proteomes" id="UP001152795">
    <property type="component" value="Unassembled WGS sequence"/>
</dbReference>
<dbReference type="InterPro" id="IPR052603">
    <property type="entry name" value="EFCB6"/>
</dbReference>
<accession>A0A7D9JKT6</accession>
<sequence length="132" mass="15763">MIAKKFENKKDGRVNYISFLEPFARRRRRYGTNMQGIMNQRESELSDTDKELSSLTAKLKEKLSDDWMTLRRAFKKLDKRNDGYLDLSEFRSVLQLCNTVLNEDEVLELLTQLDDRMEGKINYRDFLKKISR</sequence>
<evidence type="ECO:0000313" key="2">
    <source>
        <dbReference type="Proteomes" id="UP001152795"/>
    </source>
</evidence>
<dbReference type="PANTHER" id="PTHR20875:SF5">
    <property type="entry name" value="EF-HAND DOMAIN-CONTAINING PROTEIN"/>
    <property type="match status" value="1"/>
</dbReference>
<dbReference type="SUPFAM" id="SSF47473">
    <property type="entry name" value="EF-hand"/>
    <property type="match status" value="1"/>
</dbReference>
<organism evidence="1 2">
    <name type="scientific">Paramuricea clavata</name>
    <name type="common">Red gorgonian</name>
    <name type="synonym">Violescent sea-whip</name>
    <dbReference type="NCBI Taxonomy" id="317549"/>
    <lineage>
        <taxon>Eukaryota</taxon>
        <taxon>Metazoa</taxon>
        <taxon>Cnidaria</taxon>
        <taxon>Anthozoa</taxon>
        <taxon>Octocorallia</taxon>
        <taxon>Malacalcyonacea</taxon>
        <taxon>Plexauridae</taxon>
        <taxon>Paramuricea</taxon>
    </lineage>
</organism>
<reference evidence="1" key="1">
    <citation type="submission" date="2020-04" db="EMBL/GenBank/DDBJ databases">
        <authorList>
            <person name="Alioto T."/>
            <person name="Alioto T."/>
            <person name="Gomez Garrido J."/>
        </authorList>
    </citation>
    <scope>NUCLEOTIDE SEQUENCE</scope>
    <source>
        <strain evidence="1">A484AB</strain>
    </source>
</reference>
<name>A0A7D9JKT6_PARCT</name>
<dbReference type="EMBL" id="CACRXK020018046">
    <property type="protein sequence ID" value="CAB4032003.1"/>
    <property type="molecule type" value="Genomic_DNA"/>
</dbReference>
<dbReference type="PANTHER" id="PTHR20875">
    <property type="entry name" value="EF-HAND CALCIUM-BINDING DOMAIN-CONTAINING PROTEIN 6-RELATED"/>
    <property type="match status" value="1"/>
</dbReference>